<feature type="chain" id="PRO_5023005567" evidence="1">
    <location>
        <begin position="19"/>
        <end position="86"/>
    </location>
</feature>
<sequence length="86" mass="10093">MHLATCVIIACTYLAVKATHIFNVERDFSRLSKDAELSKYVHPRIRLFYQLLKRGMMDYRQKHSDSLYNPEAYQVKDHNLETNTGS</sequence>
<keyword evidence="3" id="KW-1185">Reference proteome</keyword>
<evidence type="ECO:0000313" key="3">
    <source>
        <dbReference type="Proteomes" id="UP000324832"/>
    </source>
</evidence>
<dbReference type="EMBL" id="FZQP02006804">
    <property type="protein sequence ID" value="VVD03804.1"/>
    <property type="molecule type" value="Genomic_DNA"/>
</dbReference>
<reference evidence="2 3" key="1">
    <citation type="submission" date="2017-07" db="EMBL/GenBank/DDBJ databases">
        <authorList>
            <person name="Talla V."/>
            <person name="Backstrom N."/>
        </authorList>
    </citation>
    <scope>NUCLEOTIDE SEQUENCE [LARGE SCALE GENOMIC DNA]</scope>
</reference>
<keyword evidence="1" id="KW-0732">Signal</keyword>
<gene>
    <name evidence="2" type="ORF">LSINAPIS_LOCUS13720</name>
</gene>
<proteinExistence type="predicted"/>
<name>A0A5E4R3J9_9NEOP</name>
<dbReference type="AlphaFoldDB" id="A0A5E4R3J9"/>
<evidence type="ECO:0000256" key="1">
    <source>
        <dbReference type="SAM" id="SignalP"/>
    </source>
</evidence>
<feature type="signal peptide" evidence="1">
    <location>
        <begin position="1"/>
        <end position="18"/>
    </location>
</feature>
<protein>
    <submittedName>
        <fullName evidence="2">Uncharacterized protein</fullName>
    </submittedName>
</protein>
<evidence type="ECO:0000313" key="2">
    <source>
        <dbReference type="EMBL" id="VVD03804.1"/>
    </source>
</evidence>
<dbReference type="Proteomes" id="UP000324832">
    <property type="component" value="Unassembled WGS sequence"/>
</dbReference>
<accession>A0A5E4R3J9</accession>
<organism evidence="2 3">
    <name type="scientific">Leptidea sinapis</name>
    <dbReference type="NCBI Taxonomy" id="189913"/>
    <lineage>
        <taxon>Eukaryota</taxon>
        <taxon>Metazoa</taxon>
        <taxon>Ecdysozoa</taxon>
        <taxon>Arthropoda</taxon>
        <taxon>Hexapoda</taxon>
        <taxon>Insecta</taxon>
        <taxon>Pterygota</taxon>
        <taxon>Neoptera</taxon>
        <taxon>Endopterygota</taxon>
        <taxon>Lepidoptera</taxon>
        <taxon>Glossata</taxon>
        <taxon>Ditrysia</taxon>
        <taxon>Papilionoidea</taxon>
        <taxon>Pieridae</taxon>
        <taxon>Dismorphiinae</taxon>
        <taxon>Leptidea</taxon>
    </lineage>
</organism>